<organism evidence="3 4">
    <name type="scientific">Microbacterium aurum</name>
    <dbReference type="NCBI Taxonomy" id="36805"/>
    <lineage>
        <taxon>Bacteria</taxon>
        <taxon>Bacillati</taxon>
        <taxon>Actinomycetota</taxon>
        <taxon>Actinomycetes</taxon>
        <taxon>Micrococcales</taxon>
        <taxon>Microbacteriaceae</taxon>
        <taxon>Microbacterium</taxon>
    </lineage>
</organism>
<dbReference type="InterPro" id="IPR011989">
    <property type="entry name" value="ARM-like"/>
</dbReference>
<dbReference type="PANTHER" id="PTHR30204">
    <property type="entry name" value="REDOX-CYCLING DRUG-SENSING TRANSCRIPTIONAL ACTIVATOR SOXR"/>
    <property type="match status" value="1"/>
</dbReference>
<protein>
    <submittedName>
        <fullName evidence="3">MerR family transcriptional regulator</fullName>
    </submittedName>
</protein>
<dbReference type="OrthoDB" id="9809391at2"/>
<evidence type="ECO:0000259" key="2">
    <source>
        <dbReference type="PROSITE" id="PS50937"/>
    </source>
</evidence>
<keyword evidence="4" id="KW-1185">Reference proteome</keyword>
<dbReference type="GO" id="GO:0003700">
    <property type="term" value="F:DNA-binding transcription factor activity"/>
    <property type="evidence" value="ECO:0007669"/>
    <property type="project" value="InterPro"/>
</dbReference>
<evidence type="ECO:0000256" key="1">
    <source>
        <dbReference type="ARBA" id="ARBA00023125"/>
    </source>
</evidence>
<gene>
    <name evidence="3" type="ORF">BOH66_02760</name>
</gene>
<dbReference type="PRINTS" id="PR00040">
    <property type="entry name" value="HTHMERR"/>
</dbReference>
<evidence type="ECO:0000313" key="4">
    <source>
        <dbReference type="Proteomes" id="UP000187185"/>
    </source>
</evidence>
<dbReference type="RefSeq" id="WP_076689079.1">
    <property type="nucleotide sequence ID" value="NZ_CP018762.1"/>
</dbReference>
<sequence length="336" mass="36925">MLIGEVAQRSGISARMLRHYDRIGLVSPTERTTGGYREYSENDLRRLFHVEGLRSLGMSLAQIADAIEDREFDPAIMVADVIERTQEHITQAQELVQRLEEVQATAPKTWNDVFRTIGLIRGLESASPSRRQQLALKVAEADQRDVPILVEAMLRENTEDAAGALQWAIARGGGDDAVPVLAHAMQSDESDRRRRAFDALVKINTLAAQQVIMKSANHEDPRIRTRAIITRAQHGKRGSIPALVGLISTGQDDVEAADALTELAMRDGQIDQVVAALAAELRASEPAARRRLVAALTDLPIDATKDTMLGLLNDDDRATALTARFILDARTKDDSV</sequence>
<reference evidence="3 4" key="1">
    <citation type="submission" date="2016-12" db="EMBL/GenBank/DDBJ databases">
        <title>Complete genome sequence of Microbacterium aurum KACC 15219.</title>
        <authorList>
            <person name="Jung Y."/>
            <person name="Shin J.-H."/>
            <person name="Lee Y.-J."/>
            <person name="Yi H."/>
            <person name="Bahn Y.-S."/>
            <person name="Kim J.F."/>
            <person name="Lee D.-W."/>
        </authorList>
    </citation>
    <scope>NUCLEOTIDE SEQUENCE [LARGE SCALE GENOMIC DNA]</scope>
    <source>
        <strain evidence="3 4">KACC 15219</strain>
    </source>
</reference>
<dbReference type="Proteomes" id="UP000187185">
    <property type="component" value="Chromosome"/>
</dbReference>
<dbReference type="InterPro" id="IPR009061">
    <property type="entry name" value="DNA-bd_dom_put_sf"/>
</dbReference>
<dbReference type="SUPFAM" id="SSF46955">
    <property type="entry name" value="Putative DNA-binding domain"/>
    <property type="match status" value="1"/>
</dbReference>
<keyword evidence="1" id="KW-0238">DNA-binding</keyword>
<dbReference type="AlphaFoldDB" id="A0A1P8U5D6"/>
<dbReference type="SUPFAM" id="SSF48371">
    <property type="entry name" value="ARM repeat"/>
    <property type="match status" value="1"/>
</dbReference>
<dbReference type="EMBL" id="CP018762">
    <property type="protein sequence ID" value="APZ33328.1"/>
    <property type="molecule type" value="Genomic_DNA"/>
</dbReference>
<evidence type="ECO:0000313" key="3">
    <source>
        <dbReference type="EMBL" id="APZ33328.1"/>
    </source>
</evidence>
<dbReference type="KEGG" id="maur:BOH66_02760"/>
<accession>A0A1P8U5D6</accession>
<dbReference type="STRING" id="36805.BOH66_02760"/>
<dbReference type="PANTHER" id="PTHR30204:SF93">
    <property type="entry name" value="HTH MERR-TYPE DOMAIN-CONTAINING PROTEIN"/>
    <property type="match status" value="1"/>
</dbReference>
<dbReference type="GO" id="GO:0003677">
    <property type="term" value="F:DNA binding"/>
    <property type="evidence" value="ECO:0007669"/>
    <property type="project" value="UniProtKB-KW"/>
</dbReference>
<dbReference type="InterPro" id="IPR000551">
    <property type="entry name" value="MerR-type_HTH_dom"/>
</dbReference>
<dbReference type="PROSITE" id="PS00552">
    <property type="entry name" value="HTH_MERR_1"/>
    <property type="match status" value="1"/>
</dbReference>
<dbReference type="InterPro" id="IPR016024">
    <property type="entry name" value="ARM-type_fold"/>
</dbReference>
<feature type="domain" description="HTH merR-type" evidence="2">
    <location>
        <begin position="1"/>
        <end position="69"/>
    </location>
</feature>
<proteinExistence type="predicted"/>
<name>A0A1P8U5D6_9MICO</name>
<dbReference type="PROSITE" id="PS50937">
    <property type="entry name" value="HTH_MERR_2"/>
    <property type="match status" value="1"/>
</dbReference>
<dbReference type="SMART" id="SM00422">
    <property type="entry name" value="HTH_MERR"/>
    <property type="match status" value="1"/>
</dbReference>
<dbReference type="Pfam" id="PF13411">
    <property type="entry name" value="MerR_1"/>
    <property type="match status" value="1"/>
</dbReference>
<dbReference type="Gene3D" id="1.25.10.10">
    <property type="entry name" value="Leucine-rich Repeat Variant"/>
    <property type="match status" value="2"/>
</dbReference>
<dbReference type="Pfam" id="PF13646">
    <property type="entry name" value="HEAT_2"/>
    <property type="match status" value="1"/>
</dbReference>
<dbReference type="Gene3D" id="1.10.1660.10">
    <property type="match status" value="1"/>
</dbReference>
<dbReference type="InterPro" id="IPR047057">
    <property type="entry name" value="MerR_fam"/>
</dbReference>